<dbReference type="SUPFAM" id="SSF56784">
    <property type="entry name" value="HAD-like"/>
    <property type="match status" value="1"/>
</dbReference>
<keyword evidence="2" id="KW-0378">Hydrolase</keyword>
<gene>
    <name evidence="2" type="ORF">BEWA_013210</name>
</gene>
<dbReference type="GO" id="GO:0005829">
    <property type="term" value="C:cytosol"/>
    <property type="evidence" value="ECO:0007669"/>
    <property type="project" value="TreeGrafter"/>
</dbReference>
<dbReference type="EC" id="3.1.3.23" evidence="2"/>
<dbReference type="KEGG" id="beq:BEWA_013210"/>
<dbReference type="NCBIfam" id="TIGR01484">
    <property type="entry name" value="HAD-SF-IIB"/>
    <property type="match status" value="1"/>
</dbReference>
<dbReference type="EMBL" id="ACOU01000004">
    <property type="protein sequence ID" value="EKX72762.1"/>
    <property type="molecule type" value="Genomic_DNA"/>
</dbReference>
<dbReference type="Gene3D" id="3.40.50.1000">
    <property type="entry name" value="HAD superfamily/HAD-like"/>
    <property type="match status" value="1"/>
</dbReference>
<evidence type="ECO:0000313" key="2">
    <source>
        <dbReference type="EMBL" id="EKX72762.1"/>
    </source>
</evidence>
<dbReference type="InterPro" id="IPR036412">
    <property type="entry name" value="HAD-like_sf"/>
</dbReference>
<dbReference type="Proteomes" id="UP000031512">
    <property type="component" value="Unassembled WGS sequence"/>
</dbReference>
<dbReference type="STRING" id="1537102.L1LBH7"/>
<comment type="caution">
    <text evidence="2">The sequence shown here is derived from an EMBL/GenBank/DDBJ whole genome shotgun (WGS) entry which is preliminary data.</text>
</comment>
<evidence type="ECO:0000313" key="3">
    <source>
        <dbReference type="Proteomes" id="UP000031512"/>
    </source>
</evidence>
<dbReference type="GeneID" id="15804397"/>
<dbReference type="Gene3D" id="3.30.1240.10">
    <property type="match status" value="1"/>
</dbReference>
<protein>
    <submittedName>
        <fullName evidence="2">Haloacid dehalogenase-like hydrolase family member protein</fullName>
        <ecNumber evidence="2">3.1.3.23</ecNumber>
    </submittedName>
</protein>
<feature type="chain" id="PRO_5003952401" evidence="1">
    <location>
        <begin position="18"/>
        <end position="307"/>
    </location>
</feature>
<sequence>MILYIFFFFCIPFRLKGVICGDTDGGTSVDSNISQFLRLENPPKYFGIDIDGTFYTDNKESWKKNLDAFSKARKNGFVPFICTGRTFSGVSDILKDMEEETGYKGYPGVYNNGSIVYDENGSIMYSKAFSKEFVKAVCEHVTECRSLQTFVFYTKDGQYSLTSIHGNFRFTLELRGVPNPKLVTGNELLSMDILALSVCCNNFKFREFKEGTDYVCKTARSGFCNVNPAGVTKALGLKNLMEHYGLSPKDCGFIGNADNDIEAMDFCDHSFCVDDAPDFVKRHAKWVLDKGHDEGAVAQALELLYTS</sequence>
<dbReference type="RefSeq" id="XP_004832214.1">
    <property type="nucleotide sequence ID" value="XM_004832157.1"/>
</dbReference>
<dbReference type="Pfam" id="PF08282">
    <property type="entry name" value="Hydrolase_3"/>
    <property type="match status" value="1"/>
</dbReference>
<organism evidence="2 3">
    <name type="scientific">Theileria equi strain WA</name>
    <dbReference type="NCBI Taxonomy" id="1537102"/>
    <lineage>
        <taxon>Eukaryota</taxon>
        <taxon>Sar</taxon>
        <taxon>Alveolata</taxon>
        <taxon>Apicomplexa</taxon>
        <taxon>Aconoidasida</taxon>
        <taxon>Piroplasmida</taxon>
        <taxon>Theileriidae</taxon>
        <taxon>Theileria</taxon>
    </lineage>
</organism>
<dbReference type="OrthoDB" id="27226at2759"/>
<accession>L1LBH7</accession>
<dbReference type="InterPro" id="IPR023214">
    <property type="entry name" value="HAD_sf"/>
</dbReference>
<name>L1LBH7_THEEQ</name>
<dbReference type="PANTHER" id="PTHR10000">
    <property type="entry name" value="PHOSPHOSERINE PHOSPHATASE"/>
    <property type="match status" value="1"/>
</dbReference>
<proteinExistence type="predicted"/>
<feature type="signal peptide" evidence="1">
    <location>
        <begin position="1"/>
        <end position="17"/>
    </location>
</feature>
<dbReference type="GO" id="GO:0000287">
    <property type="term" value="F:magnesium ion binding"/>
    <property type="evidence" value="ECO:0007669"/>
    <property type="project" value="TreeGrafter"/>
</dbReference>
<evidence type="ECO:0000256" key="1">
    <source>
        <dbReference type="SAM" id="SignalP"/>
    </source>
</evidence>
<keyword evidence="3" id="KW-1185">Reference proteome</keyword>
<dbReference type="AlphaFoldDB" id="L1LBH7"/>
<reference evidence="2 3" key="1">
    <citation type="journal article" date="2012" name="BMC Genomics">
        <title>Comparative genomic analysis and phylogenetic position of Theileria equi.</title>
        <authorList>
            <person name="Kappmeyer L.S."/>
            <person name="Thiagarajan M."/>
            <person name="Herndon D.R."/>
            <person name="Ramsay J.D."/>
            <person name="Caler E."/>
            <person name="Djikeng A."/>
            <person name="Gillespie J.J."/>
            <person name="Lau A.O."/>
            <person name="Roalson E.H."/>
            <person name="Silva J.C."/>
            <person name="Silva M.G."/>
            <person name="Suarez C.E."/>
            <person name="Ueti M.W."/>
            <person name="Nene V.M."/>
            <person name="Mealey R.H."/>
            <person name="Knowles D.P."/>
            <person name="Brayton K.A."/>
        </authorList>
    </citation>
    <scope>NUCLEOTIDE SEQUENCE [LARGE SCALE GENOMIC DNA]</scope>
    <source>
        <strain evidence="2 3">WA</strain>
    </source>
</reference>
<dbReference type="eggNOG" id="ENOG502RSY5">
    <property type="taxonomic scope" value="Eukaryota"/>
</dbReference>
<dbReference type="InterPro" id="IPR006379">
    <property type="entry name" value="HAD-SF_hydro_IIB"/>
</dbReference>
<dbReference type="PANTHER" id="PTHR10000:SF8">
    <property type="entry name" value="HAD SUPERFAMILY HYDROLASE-LIKE, TYPE 3"/>
    <property type="match status" value="1"/>
</dbReference>
<keyword evidence="1" id="KW-0732">Signal</keyword>
<dbReference type="GO" id="GO:0050308">
    <property type="term" value="F:sugar-phosphatase activity"/>
    <property type="evidence" value="ECO:0007669"/>
    <property type="project" value="UniProtKB-EC"/>
</dbReference>
<dbReference type="VEuPathDB" id="PiroplasmaDB:BEWA_013210"/>